<dbReference type="Gene3D" id="3.40.630.30">
    <property type="match status" value="1"/>
</dbReference>
<dbReference type="InterPro" id="IPR000182">
    <property type="entry name" value="GNAT_dom"/>
</dbReference>
<dbReference type="SUPFAM" id="SSF55729">
    <property type="entry name" value="Acyl-CoA N-acyltransferases (Nat)"/>
    <property type="match status" value="1"/>
</dbReference>
<dbReference type="AlphaFoldDB" id="A0A7G8Q619"/>
<dbReference type="Proteomes" id="UP000515873">
    <property type="component" value="Chromosome"/>
</dbReference>
<keyword evidence="3" id="KW-1185">Reference proteome</keyword>
<evidence type="ECO:0000259" key="1">
    <source>
        <dbReference type="PROSITE" id="PS51186"/>
    </source>
</evidence>
<proteinExistence type="predicted"/>
<sequence length="170" mass="17962">MLIRAEAPADVPAIHALTEAAFREAEHTSHTEQFINDALRDAGQLTLSLVAEDADTLVGHVAVSPVVLSDGSEGWFGLGPVSVAPTRQREGIGSRLVHQALDVLRAHGATGCVVLGDPLYYSRFGFSANPSLVLPDVPAAYFQSLLFAGRMPVADVRYHPAFFAGDPGGT</sequence>
<dbReference type="InterPro" id="IPR016181">
    <property type="entry name" value="Acyl_CoA_acyltransferase"/>
</dbReference>
<dbReference type="CDD" id="cd04301">
    <property type="entry name" value="NAT_SF"/>
    <property type="match status" value="1"/>
</dbReference>
<protein>
    <submittedName>
        <fullName evidence="2">N-acetyltransferase</fullName>
    </submittedName>
</protein>
<dbReference type="RefSeq" id="WP_187057684.1">
    <property type="nucleotide sequence ID" value="NZ_CP060412.1"/>
</dbReference>
<organism evidence="2 3">
    <name type="scientific">Dyella telluris</name>
    <dbReference type="NCBI Taxonomy" id="2763498"/>
    <lineage>
        <taxon>Bacteria</taxon>
        <taxon>Pseudomonadati</taxon>
        <taxon>Pseudomonadota</taxon>
        <taxon>Gammaproteobacteria</taxon>
        <taxon>Lysobacterales</taxon>
        <taxon>Rhodanobacteraceae</taxon>
        <taxon>Dyella</taxon>
    </lineage>
</organism>
<evidence type="ECO:0000313" key="2">
    <source>
        <dbReference type="EMBL" id="QNK02227.1"/>
    </source>
</evidence>
<name>A0A7G8Q619_9GAMM</name>
<dbReference type="PROSITE" id="PS51186">
    <property type="entry name" value="GNAT"/>
    <property type="match status" value="1"/>
</dbReference>
<feature type="domain" description="N-acetyltransferase" evidence="1">
    <location>
        <begin position="1"/>
        <end position="148"/>
    </location>
</feature>
<gene>
    <name evidence="2" type="ORF">H8F01_03425</name>
</gene>
<dbReference type="KEGG" id="dtl:H8F01_03425"/>
<keyword evidence="2" id="KW-0808">Transferase</keyword>
<evidence type="ECO:0000313" key="3">
    <source>
        <dbReference type="Proteomes" id="UP000515873"/>
    </source>
</evidence>
<dbReference type="GO" id="GO:0016747">
    <property type="term" value="F:acyltransferase activity, transferring groups other than amino-acyl groups"/>
    <property type="evidence" value="ECO:0007669"/>
    <property type="project" value="InterPro"/>
</dbReference>
<dbReference type="Pfam" id="PF00583">
    <property type="entry name" value="Acetyltransf_1"/>
    <property type="match status" value="1"/>
</dbReference>
<reference evidence="2 3" key="1">
    <citation type="submission" date="2020-08" db="EMBL/GenBank/DDBJ databases">
        <title>Dyella sp. G9 isolated from forest soil.</title>
        <authorList>
            <person name="Fu J."/>
            <person name="Qiu L."/>
        </authorList>
    </citation>
    <scope>NUCLEOTIDE SEQUENCE [LARGE SCALE GENOMIC DNA]</scope>
    <source>
        <strain evidence="2 3">G9</strain>
    </source>
</reference>
<dbReference type="EMBL" id="CP060412">
    <property type="protein sequence ID" value="QNK02227.1"/>
    <property type="molecule type" value="Genomic_DNA"/>
</dbReference>
<accession>A0A7G8Q619</accession>